<name>T1K7F2_TETUR</name>
<evidence type="ECO:0000313" key="1">
    <source>
        <dbReference type="EnsemblMetazoa" id="tetur06g04010.1"/>
    </source>
</evidence>
<dbReference type="Proteomes" id="UP000015104">
    <property type="component" value="Unassembled WGS sequence"/>
</dbReference>
<evidence type="ECO:0000313" key="2">
    <source>
        <dbReference type="Proteomes" id="UP000015104"/>
    </source>
</evidence>
<dbReference type="EnsemblMetazoa" id="tetur06g04010.1">
    <property type="protein sequence ID" value="tetur06g04010.1"/>
    <property type="gene ID" value="tetur06g04010"/>
</dbReference>
<sequence length="47" mass="5239">MEQSEKTNSTSDQPFLDLMVRLLTVTIENNLTVNHQDAIQVILAPAV</sequence>
<proteinExistence type="predicted"/>
<dbReference type="EMBL" id="CAEY01001804">
    <property type="status" value="NOT_ANNOTATED_CDS"/>
    <property type="molecule type" value="Genomic_DNA"/>
</dbReference>
<keyword evidence="2" id="KW-1185">Reference proteome</keyword>
<organism evidence="1 2">
    <name type="scientific">Tetranychus urticae</name>
    <name type="common">Two-spotted spider mite</name>
    <dbReference type="NCBI Taxonomy" id="32264"/>
    <lineage>
        <taxon>Eukaryota</taxon>
        <taxon>Metazoa</taxon>
        <taxon>Ecdysozoa</taxon>
        <taxon>Arthropoda</taxon>
        <taxon>Chelicerata</taxon>
        <taxon>Arachnida</taxon>
        <taxon>Acari</taxon>
        <taxon>Acariformes</taxon>
        <taxon>Trombidiformes</taxon>
        <taxon>Prostigmata</taxon>
        <taxon>Eleutherengona</taxon>
        <taxon>Raphignathae</taxon>
        <taxon>Tetranychoidea</taxon>
        <taxon>Tetranychidae</taxon>
        <taxon>Tetranychus</taxon>
    </lineage>
</organism>
<dbReference type="AlphaFoldDB" id="T1K7F2"/>
<protein>
    <submittedName>
        <fullName evidence="1">Uncharacterized protein</fullName>
    </submittedName>
</protein>
<dbReference type="HOGENOM" id="CLU_3176002_0_0_1"/>
<reference evidence="1" key="2">
    <citation type="submission" date="2015-06" db="UniProtKB">
        <authorList>
            <consortium name="EnsemblMetazoa"/>
        </authorList>
    </citation>
    <scope>IDENTIFICATION</scope>
</reference>
<reference evidence="2" key="1">
    <citation type="submission" date="2011-08" db="EMBL/GenBank/DDBJ databases">
        <authorList>
            <person name="Rombauts S."/>
        </authorList>
    </citation>
    <scope>NUCLEOTIDE SEQUENCE</scope>
    <source>
        <strain evidence="2">London</strain>
    </source>
</reference>
<accession>T1K7F2</accession>